<comment type="caution">
    <text evidence="2">The sequence shown here is derived from an EMBL/GenBank/DDBJ whole genome shotgun (WGS) entry which is preliminary data.</text>
</comment>
<reference evidence="3" key="1">
    <citation type="submission" date="2018-02" db="EMBL/GenBank/DDBJ databases">
        <title>Genome sequencing of Solimonas sp. HR-BB.</title>
        <authorList>
            <person name="Lee Y."/>
            <person name="Jeon C.O."/>
        </authorList>
    </citation>
    <scope>NUCLEOTIDE SEQUENCE [LARGE SCALE GENOMIC DNA]</scope>
    <source>
        <strain evidence="3">HR-U</strain>
    </source>
</reference>
<keyword evidence="1" id="KW-0732">Signal</keyword>
<evidence type="ECO:0000256" key="1">
    <source>
        <dbReference type="SAM" id="SignalP"/>
    </source>
</evidence>
<dbReference type="AlphaFoldDB" id="A0A2S7IQQ1"/>
<organism evidence="2 3">
    <name type="scientific">Siphonobacter curvatus</name>
    <dbReference type="NCBI Taxonomy" id="2094562"/>
    <lineage>
        <taxon>Bacteria</taxon>
        <taxon>Pseudomonadati</taxon>
        <taxon>Bacteroidota</taxon>
        <taxon>Cytophagia</taxon>
        <taxon>Cytophagales</taxon>
        <taxon>Cytophagaceae</taxon>
        <taxon>Siphonobacter</taxon>
    </lineage>
</organism>
<sequence>MFRVSNFTLFFLLSLFLFSSCAKGREELFSFPKTLTKSSVRPVGKVRLFYDKKEILDQAIINQFLNDTTSQPFALLPGQPIGSFLGNGNFPNPSKPDPQTRKDYLSYSSATSDEIIFTFLTKDSLRLGQVNYFVTHQGNRFTFTSAPLHESYLPESSLSPINGNLYETFYPDYVNKKAAVPHVAPSTTSKVHIINASGTYNVIHLPILCSFYKRQGYQQAIRGSVAAFDETYPSRMQQGDTLIIQEYMQELKTK</sequence>
<dbReference type="EMBL" id="PTRA01000001">
    <property type="protein sequence ID" value="PQA60053.1"/>
    <property type="molecule type" value="Genomic_DNA"/>
</dbReference>
<dbReference type="Proteomes" id="UP000239590">
    <property type="component" value="Unassembled WGS sequence"/>
</dbReference>
<evidence type="ECO:0000313" key="3">
    <source>
        <dbReference type="Proteomes" id="UP000239590"/>
    </source>
</evidence>
<feature type="signal peptide" evidence="1">
    <location>
        <begin position="1"/>
        <end position="24"/>
    </location>
</feature>
<gene>
    <name evidence="2" type="ORF">C5O19_10680</name>
</gene>
<accession>A0A2S7IQQ1</accession>
<keyword evidence="3" id="KW-1185">Reference proteome</keyword>
<feature type="chain" id="PRO_5015437818" description="Lipoprotein" evidence="1">
    <location>
        <begin position="25"/>
        <end position="254"/>
    </location>
</feature>
<proteinExistence type="predicted"/>
<evidence type="ECO:0000313" key="2">
    <source>
        <dbReference type="EMBL" id="PQA60053.1"/>
    </source>
</evidence>
<name>A0A2S7IQQ1_9BACT</name>
<protein>
    <recommendedName>
        <fullName evidence="4">Lipoprotein</fullName>
    </recommendedName>
</protein>
<dbReference type="RefSeq" id="WP_104712010.1">
    <property type="nucleotide sequence ID" value="NZ_PTRA01000001.1"/>
</dbReference>
<evidence type="ECO:0008006" key="4">
    <source>
        <dbReference type="Google" id="ProtNLM"/>
    </source>
</evidence>
<dbReference type="PROSITE" id="PS51257">
    <property type="entry name" value="PROKAR_LIPOPROTEIN"/>
    <property type="match status" value="1"/>
</dbReference>